<evidence type="ECO:0000313" key="2">
    <source>
        <dbReference type="EMBL" id="MDK9867062.1"/>
    </source>
</evidence>
<reference evidence="2" key="1">
    <citation type="journal article" date="2023" name="Int. J. Mol. Sci.">
        <title>Antibiotic Resistance/Susceptibility Profiles of Staphylococcus equorum Strains from Cheese, and Genome Analysis for Antibiotic Resistance Genes.</title>
        <authorList>
            <person name="Vazquez L."/>
            <person name="Srednik M.E."/>
            <person name="Rodriguez J."/>
            <person name="Florez A.B."/>
            <person name="Mayo B."/>
        </authorList>
    </citation>
    <scope>NUCLEOTIDE SEQUENCE</scope>
    <source>
        <strain evidence="2">5A3I</strain>
    </source>
</reference>
<evidence type="ECO:0008006" key="4">
    <source>
        <dbReference type="Google" id="ProtNLM"/>
    </source>
</evidence>
<reference evidence="2" key="2">
    <citation type="submission" date="2023-03" db="EMBL/GenBank/DDBJ databases">
        <authorList>
            <person name="Vazquez L."/>
            <person name="Rodriguez J."/>
            <person name="Mayo B."/>
            <person name="Florez A.B."/>
        </authorList>
    </citation>
    <scope>NUCLEOTIDE SEQUENCE</scope>
    <source>
        <strain evidence="2">5A3I</strain>
    </source>
</reference>
<organism evidence="2 3">
    <name type="scientific">Staphylococcus equorum</name>
    <dbReference type="NCBI Taxonomy" id="246432"/>
    <lineage>
        <taxon>Bacteria</taxon>
        <taxon>Bacillati</taxon>
        <taxon>Bacillota</taxon>
        <taxon>Bacilli</taxon>
        <taxon>Bacillales</taxon>
        <taxon>Staphylococcaceae</taxon>
        <taxon>Staphylococcus</taxon>
    </lineage>
</organism>
<evidence type="ECO:0000256" key="1">
    <source>
        <dbReference type="SAM" id="Phobius"/>
    </source>
</evidence>
<dbReference type="EMBL" id="JARGCK010000021">
    <property type="protein sequence ID" value="MDK9867062.1"/>
    <property type="molecule type" value="Genomic_DNA"/>
</dbReference>
<comment type="caution">
    <text evidence="2">The sequence shown here is derived from an EMBL/GenBank/DDBJ whole genome shotgun (WGS) entry which is preliminary data.</text>
</comment>
<dbReference type="Proteomes" id="UP001174037">
    <property type="component" value="Unassembled WGS sequence"/>
</dbReference>
<keyword evidence="1" id="KW-0812">Transmembrane</keyword>
<keyword evidence="1" id="KW-0472">Membrane</keyword>
<accession>A0AAW7AKE8</accession>
<keyword evidence="1" id="KW-1133">Transmembrane helix</keyword>
<evidence type="ECO:0000313" key="3">
    <source>
        <dbReference type="Proteomes" id="UP001174037"/>
    </source>
</evidence>
<sequence>MDFLSLEIVLGTLIFLILIGLSLQLIDKMDWRGGVKKTIFVIWNIASAIFILLGTLVSLISIMFTAMLFASGKD</sequence>
<feature type="transmembrane region" description="Helical" evidence="1">
    <location>
        <begin position="6"/>
        <end position="26"/>
    </location>
</feature>
<name>A0AAW7AKE8_9STAP</name>
<dbReference type="RefSeq" id="WP_065339244.1">
    <property type="nucleotide sequence ID" value="NZ_CP013715.1"/>
</dbReference>
<dbReference type="AlphaFoldDB" id="A0AAW7AKE8"/>
<protein>
    <recommendedName>
        <fullName evidence="4">DUF2768 domain-containing protein</fullName>
    </recommendedName>
</protein>
<gene>
    <name evidence="2" type="ORF">P1A27_14115</name>
</gene>
<feature type="transmembrane region" description="Helical" evidence="1">
    <location>
        <begin position="38"/>
        <end position="70"/>
    </location>
</feature>
<proteinExistence type="predicted"/>